<sequence>MALEILFLSLVLRKSSLDRLDPDAQDIAQALFNWEPDWFREDEHLLATSFMAPADVRAFGTALEERTALTRKRDWTAVDMATGPADPCHWLEFRGGVGKLAGAWLEGTEPGELVRVDSMVPGGLKDLPCPGGVMKLFGRDSHHDAEGHREDFGRLIPDWGGKDLWLLEVGEGVDGNGVERRAGFLSVERGNHDFNTLGRKRRPQPISSMGLDHPIFQEGPSVIGVRRLK</sequence>
<comment type="caution">
    <text evidence="1">The sequence shown here is derived from an EMBL/GenBank/DDBJ whole genome shotgun (WGS) entry which is preliminary data.</text>
</comment>
<reference evidence="1 2" key="1">
    <citation type="submission" date="2020-10" db="EMBL/GenBank/DDBJ databases">
        <title>Connecting structure to function with the recovery of over 1000 high-quality activated sludge metagenome-assembled genomes encoding full-length rRNA genes using long-read sequencing.</title>
        <authorList>
            <person name="Singleton C.M."/>
            <person name="Petriglieri F."/>
            <person name="Kristensen J.M."/>
            <person name="Kirkegaard R.H."/>
            <person name="Michaelsen T.Y."/>
            <person name="Andersen M.H."/>
            <person name="Karst S.M."/>
            <person name="Dueholm M.S."/>
            <person name="Nielsen P.H."/>
            <person name="Albertsen M."/>
        </authorList>
    </citation>
    <scope>NUCLEOTIDE SEQUENCE [LARGE SCALE GENOMIC DNA]</scope>
    <source>
        <strain evidence="1">OdNE_18-Q3-R46-58_MAXAC.008</strain>
    </source>
</reference>
<dbReference type="EMBL" id="JADKCH010000001">
    <property type="protein sequence ID" value="MBK8571721.1"/>
    <property type="molecule type" value="Genomic_DNA"/>
</dbReference>
<organism evidence="1 2">
    <name type="scientific">Candidatus Geothrix odensensis</name>
    <dbReference type="NCBI Taxonomy" id="2954440"/>
    <lineage>
        <taxon>Bacteria</taxon>
        <taxon>Pseudomonadati</taxon>
        <taxon>Acidobacteriota</taxon>
        <taxon>Holophagae</taxon>
        <taxon>Holophagales</taxon>
        <taxon>Holophagaceae</taxon>
        <taxon>Geothrix</taxon>
    </lineage>
</organism>
<accession>A0A936F0H0</accession>
<proteinExistence type="predicted"/>
<gene>
    <name evidence="1" type="ORF">IPN91_03555</name>
</gene>
<evidence type="ECO:0000313" key="2">
    <source>
        <dbReference type="Proteomes" id="UP000709959"/>
    </source>
</evidence>
<dbReference type="Proteomes" id="UP000709959">
    <property type="component" value="Unassembled WGS sequence"/>
</dbReference>
<name>A0A936F0H0_9BACT</name>
<dbReference type="AlphaFoldDB" id="A0A936F0H0"/>
<protein>
    <submittedName>
        <fullName evidence="1">Uncharacterized protein</fullName>
    </submittedName>
</protein>
<evidence type="ECO:0000313" key="1">
    <source>
        <dbReference type="EMBL" id="MBK8571721.1"/>
    </source>
</evidence>